<proteinExistence type="predicted"/>
<dbReference type="PATRIC" id="fig|1121439.3.peg.1024"/>
<dbReference type="STRING" id="1121439.dsat_2623"/>
<sequence>MKLYQFLKENLDVLKETSPGLHAWLWSQEYDMQTLETSIFQNEHGTLDWRMQNGQGLFEPAPPVAYYNAWQPGEKAEQSATVLIGCNLGYGVNHVLMTTPPSHKVFVLEPRAEMLLACLGQTDYREFIRAGRLRFVAPLESELQEMVRGLDLQFLFGRVVVREDLPSRQIGPEYAHWIHRCRARLESFSVEMTTLRLQQDTMVGNELKNFARAANDGSLMPLKGMGDGLSAVLFGTGPSLMRFTEHFQGTPRALQVSSLQALPSLQKNGIKPHFCLAIDYSTGMRQIFKRLDADAARDVPLIYSTKMDPKALAAYPGPTIPLWTLGGLSTFVFGGRELVLDAGGNVGVTLLRLLDWMGVRRVLLVGQDFACPGDTTHAAGHHGSRDVAQVAATYNTMVTDASGNPIRTSPQLLAARRDMEDDLARSTITAFNLYGGGSPIRGATPVAWDDVEAKNLLDCPPESLRAFGSALSRAHMPRPRPVFEARSQMWTNSLRHVERRLAKLFKKVEKRQRDINQALADVEVFVKQDPLYSPYLFNEIMDLSGLIRARTRYVPTDFKDIKALFSRILAKVREMDAALAPSSAEAA</sequence>
<keyword evidence="3" id="KW-1185">Reference proteome</keyword>
<dbReference type="PANTHER" id="PTHR41786:SF1">
    <property type="entry name" value="6-HYDROXYMETHYLPTERIN DIPHOSPHOKINASE MPTE-LIKE DOMAIN-CONTAINING PROTEIN"/>
    <property type="match status" value="1"/>
</dbReference>
<dbReference type="EMBL" id="ATHI01000006">
    <property type="protein sequence ID" value="EPR34804.1"/>
    <property type="molecule type" value="Genomic_DNA"/>
</dbReference>
<organism evidence="2 3">
    <name type="scientific">Alkalidesulfovibrio alkalitolerans DSM 16529</name>
    <dbReference type="NCBI Taxonomy" id="1121439"/>
    <lineage>
        <taxon>Bacteria</taxon>
        <taxon>Pseudomonadati</taxon>
        <taxon>Thermodesulfobacteriota</taxon>
        <taxon>Desulfovibrionia</taxon>
        <taxon>Desulfovibrionales</taxon>
        <taxon>Desulfovibrionaceae</taxon>
        <taxon>Alkalidesulfovibrio</taxon>
    </lineage>
</organism>
<dbReference type="RefSeq" id="WP_020886508.1">
    <property type="nucleotide sequence ID" value="NZ_ATHI01000006.1"/>
</dbReference>
<gene>
    <name evidence="2" type="ORF">dsat_2623</name>
</gene>
<reference evidence="2 3" key="1">
    <citation type="journal article" date="2013" name="Genome Announc.">
        <title>Draft genome sequences for three mercury-methylating, sulfate-reducing bacteria.</title>
        <authorList>
            <person name="Brown S.D."/>
            <person name="Hurt R.A.Jr."/>
            <person name="Gilmour C.C."/>
            <person name="Elias D.A."/>
        </authorList>
    </citation>
    <scope>NUCLEOTIDE SEQUENCE [LARGE SCALE GENOMIC DNA]</scope>
    <source>
        <strain evidence="2 3">DSM 16529</strain>
    </source>
</reference>
<name>S7ULQ5_9BACT</name>
<dbReference type="OrthoDB" id="5440657at2"/>
<evidence type="ECO:0000259" key="1">
    <source>
        <dbReference type="Pfam" id="PF01973"/>
    </source>
</evidence>
<dbReference type="Pfam" id="PF01973">
    <property type="entry name" value="MptE-like"/>
    <property type="match status" value="1"/>
</dbReference>
<evidence type="ECO:0000313" key="3">
    <source>
        <dbReference type="Proteomes" id="UP000014975"/>
    </source>
</evidence>
<feature type="domain" description="6-hydroxymethylpterin diphosphokinase MptE-like" evidence="1">
    <location>
        <begin position="205"/>
        <end position="372"/>
    </location>
</feature>
<accession>S7ULQ5</accession>
<dbReference type="Proteomes" id="UP000014975">
    <property type="component" value="Unassembled WGS sequence"/>
</dbReference>
<dbReference type="InterPro" id="IPR002826">
    <property type="entry name" value="MptE-like"/>
</dbReference>
<comment type="caution">
    <text evidence="2">The sequence shown here is derived from an EMBL/GenBank/DDBJ whole genome shotgun (WGS) entry which is preliminary data.</text>
</comment>
<dbReference type="PANTHER" id="PTHR41786">
    <property type="entry name" value="MOTILITY ACCESSORY FACTOR MAF"/>
    <property type="match status" value="1"/>
</dbReference>
<evidence type="ECO:0000313" key="2">
    <source>
        <dbReference type="EMBL" id="EPR34804.1"/>
    </source>
</evidence>
<dbReference type="AlphaFoldDB" id="S7ULQ5"/>
<dbReference type="eggNOG" id="COG2604">
    <property type="taxonomic scope" value="Bacteria"/>
</dbReference>
<protein>
    <recommendedName>
        <fullName evidence="1">6-hydroxymethylpterin diphosphokinase MptE-like domain-containing protein</fullName>
    </recommendedName>
</protein>